<dbReference type="CDD" id="cd03257">
    <property type="entry name" value="ABC_NikE_OppD_transporters"/>
    <property type="match status" value="1"/>
</dbReference>
<keyword evidence="9" id="KW-0472">Membrane</keyword>
<dbReference type="Pfam" id="PF00005">
    <property type="entry name" value="ABC_tran"/>
    <property type="match status" value="1"/>
</dbReference>
<dbReference type="InterPro" id="IPR017871">
    <property type="entry name" value="ABC_transporter-like_CS"/>
</dbReference>
<dbReference type="Gene3D" id="3.40.50.300">
    <property type="entry name" value="P-loop containing nucleotide triphosphate hydrolases"/>
    <property type="match status" value="1"/>
</dbReference>
<reference evidence="11" key="2">
    <citation type="journal article" date="2022" name="Microbiol. Resour. Announc.">
        <title>Metagenome Sequencing to Explore Phylogenomics of Terrestrial Cyanobacteria.</title>
        <authorList>
            <person name="Ward R.D."/>
            <person name="Stajich J.E."/>
            <person name="Johansen J.R."/>
            <person name="Huntemann M."/>
            <person name="Clum A."/>
            <person name="Foster B."/>
            <person name="Foster B."/>
            <person name="Roux S."/>
            <person name="Palaniappan K."/>
            <person name="Varghese N."/>
            <person name="Mukherjee S."/>
            <person name="Reddy T.B.K."/>
            <person name="Daum C."/>
            <person name="Copeland A."/>
            <person name="Chen I.A."/>
            <person name="Ivanova N.N."/>
            <person name="Kyrpides N.C."/>
            <person name="Shapiro N."/>
            <person name="Eloe-Fadrosh E.A."/>
            <person name="Pietrasiak N."/>
        </authorList>
    </citation>
    <scope>NUCLEOTIDE SEQUENCE</scope>
    <source>
        <strain evidence="11">CPER-KK1</strain>
    </source>
</reference>
<protein>
    <submittedName>
        <fullName evidence="11">ABC transporter ATP-binding protein</fullName>
    </submittedName>
</protein>
<dbReference type="PROSITE" id="PS00211">
    <property type="entry name" value="ABC_TRANSPORTER_1"/>
    <property type="match status" value="1"/>
</dbReference>
<keyword evidence="8" id="KW-1278">Translocase</keyword>
<dbReference type="GO" id="GO:0005524">
    <property type="term" value="F:ATP binding"/>
    <property type="evidence" value="ECO:0007669"/>
    <property type="project" value="UniProtKB-KW"/>
</dbReference>
<dbReference type="PROSITE" id="PS50893">
    <property type="entry name" value="ABC_TRANSPORTER_2"/>
    <property type="match status" value="1"/>
</dbReference>
<keyword evidence="3" id="KW-0813">Transport</keyword>
<dbReference type="InterPro" id="IPR003593">
    <property type="entry name" value="AAA+_ATPase"/>
</dbReference>
<dbReference type="PANTHER" id="PTHR43297:SF14">
    <property type="entry name" value="ATPASE AAA-TYPE CORE DOMAIN-CONTAINING PROTEIN"/>
    <property type="match status" value="1"/>
</dbReference>
<comment type="similarity">
    <text evidence="2">Belongs to the ABC transporter superfamily.</text>
</comment>
<evidence type="ECO:0000256" key="1">
    <source>
        <dbReference type="ARBA" id="ARBA00004202"/>
    </source>
</evidence>
<evidence type="ECO:0000256" key="3">
    <source>
        <dbReference type="ARBA" id="ARBA00022448"/>
    </source>
</evidence>
<evidence type="ECO:0000256" key="9">
    <source>
        <dbReference type="ARBA" id="ARBA00023136"/>
    </source>
</evidence>
<dbReference type="GO" id="GO:0016887">
    <property type="term" value="F:ATP hydrolysis activity"/>
    <property type="evidence" value="ECO:0007669"/>
    <property type="project" value="InterPro"/>
</dbReference>
<name>A0A951PIL5_9CYAN</name>
<evidence type="ECO:0000256" key="6">
    <source>
        <dbReference type="ARBA" id="ARBA00022741"/>
    </source>
</evidence>
<dbReference type="InterPro" id="IPR003439">
    <property type="entry name" value="ABC_transporter-like_ATP-bd"/>
</dbReference>
<reference evidence="11" key="1">
    <citation type="submission" date="2021-05" db="EMBL/GenBank/DDBJ databases">
        <authorList>
            <person name="Pietrasiak N."/>
            <person name="Ward R."/>
            <person name="Stajich J.E."/>
            <person name="Kurbessoian T."/>
        </authorList>
    </citation>
    <scope>NUCLEOTIDE SEQUENCE</scope>
    <source>
        <strain evidence="11">CPER-KK1</strain>
    </source>
</reference>
<keyword evidence="4" id="KW-1003">Cell membrane</keyword>
<evidence type="ECO:0000256" key="4">
    <source>
        <dbReference type="ARBA" id="ARBA00022475"/>
    </source>
</evidence>
<dbReference type="AlphaFoldDB" id="A0A951PIL5"/>
<comment type="subcellular location">
    <subcellularLocation>
        <location evidence="1">Cell membrane</location>
        <topology evidence="1">Peripheral membrane protein</topology>
    </subcellularLocation>
</comment>
<organism evidence="11 12">
    <name type="scientific">Symplocastrum torsivum CPER-KK1</name>
    <dbReference type="NCBI Taxonomy" id="450513"/>
    <lineage>
        <taxon>Bacteria</taxon>
        <taxon>Bacillati</taxon>
        <taxon>Cyanobacteriota</taxon>
        <taxon>Cyanophyceae</taxon>
        <taxon>Oscillatoriophycideae</taxon>
        <taxon>Oscillatoriales</taxon>
        <taxon>Microcoleaceae</taxon>
        <taxon>Symplocastrum</taxon>
    </lineage>
</organism>
<dbReference type="EMBL" id="JAHHIF010000006">
    <property type="protein sequence ID" value="MBW4543971.1"/>
    <property type="molecule type" value="Genomic_DNA"/>
</dbReference>
<evidence type="ECO:0000313" key="12">
    <source>
        <dbReference type="Proteomes" id="UP000753908"/>
    </source>
</evidence>
<accession>A0A951PIL5</accession>
<dbReference type="Proteomes" id="UP000753908">
    <property type="component" value="Unassembled WGS sequence"/>
</dbReference>
<keyword evidence="6" id="KW-0547">Nucleotide-binding</keyword>
<evidence type="ECO:0000313" key="11">
    <source>
        <dbReference type="EMBL" id="MBW4543971.1"/>
    </source>
</evidence>
<dbReference type="SUPFAM" id="SSF52540">
    <property type="entry name" value="P-loop containing nucleoside triphosphate hydrolases"/>
    <property type="match status" value="1"/>
</dbReference>
<evidence type="ECO:0000256" key="5">
    <source>
        <dbReference type="ARBA" id="ARBA00022519"/>
    </source>
</evidence>
<evidence type="ECO:0000259" key="10">
    <source>
        <dbReference type="PROSITE" id="PS50893"/>
    </source>
</evidence>
<dbReference type="InterPro" id="IPR050388">
    <property type="entry name" value="ABC_Ni/Peptide_Import"/>
</dbReference>
<evidence type="ECO:0000256" key="2">
    <source>
        <dbReference type="ARBA" id="ARBA00005417"/>
    </source>
</evidence>
<feature type="domain" description="ABC transporter" evidence="10">
    <location>
        <begin position="17"/>
        <end position="262"/>
    </location>
</feature>
<dbReference type="PANTHER" id="PTHR43297">
    <property type="entry name" value="OLIGOPEPTIDE TRANSPORT ATP-BINDING PROTEIN APPD"/>
    <property type="match status" value="1"/>
</dbReference>
<dbReference type="FunFam" id="3.40.50.300:FF:000016">
    <property type="entry name" value="Oligopeptide ABC transporter ATP-binding component"/>
    <property type="match status" value="1"/>
</dbReference>
<keyword evidence="5" id="KW-0997">Cell inner membrane</keyword>
<proteinExistence type="inferred from homology"/>
<dbReference type="SMART" id="SM00382">
    <property type="entry name" value="AAA"/>
    <property type="match status" value="1"/>
</dbReference>
<gene>
    <name evidence="11" type="ORF">KME25_05955</name>
</gene>
<evidence type="ECO:0000256" key="8">
    <source>
        <dbReference type="ARBA" id="ARBA00022967"/>
    </source>
</evidence>
<dbReference type="GO" id="GO:0005886">
    <property type="term" value="C:plasma membrane"/>
    <property type="evidence" value="ECO:0007669"/>
    <property type="project" value="UniProtKB-SubCell"/>
</dbReference>
<keyword evidence="7 11" id="KW-0067">ATP-binding</keyword>
<sequence length="274" mass="30451">MVEALLSVNHLRTVLPERRSNRRRRDVSDREIVRGVSFHLQQGKVLGIIGESGCGKSATCLSILRLFRSAIIRGSIQLAGTEITRLNEAEMRQVRGRQIGMILQNPASFFNPIASIGQQFVDTLHSHQTLTRSTARSVATEHLAAVGLTRPQQLLQQFPFQLSGGMLQRVMIAIALALQPKVLIADEPTTALDVITQMQILQLLDQLQQQTHCAILLVTHDLGVIAQLADDVAVMYNGEFVEQSPVAQLFDQPQHPYTRSLFAARLSHRREGGR</sequence>
<evidence type="ECO:0000256" key="7">
    <source>
        <dbReference type="ARBA" id="ARBA00022840"/>
    </source>
</evidence>
<dbReference type="InterPro" id="IPR027417">
    <property type="entry name" value="P-loop_NTPase"/>
</dbReference>
<comment type="caution">
    <text evidence="11">The sequence shown here is derived from an EMBL/GenBank/DDBJ whole genome shotgun (WGS) entry which is preliminary data.</text>
</comment>